<dbReference type="AlphaFoldDB" id="A0A0D1VG00"/>
<dbReference type="Proteomes" id="UP000182836">
    <property type="component" value="Unassembled WGS sequence"/>
</dbReference>
<feature type="transmembrane region" description="Helical" evidence="7">
    <location>
        <begin position="68"/>
        <end position="86"/>
    </location>
</feature>
<dbReference type="PANTHER" id="PTHR30477:SF22">
    <property type="entry name" value="METAL ABC TRANSPORTER PERMEASE"/>
    <property type="match status" value="1"/>
</dbReference>
<evidence type="ECO:0000256" key="5">
    <source>
        <dbReference type="ARBA" id="ARBA00023136"/>
    </source>
</evidence>
<evidence type="ECO:0000256" key="1">
    <source>
        <dbReference type="ARBA" id="ARBA00004141"/>
    </source>
</evidence>
<feature type="transmembrane region" description="Helical" evidence="7">
    <location>
        <begin position="180"/>
        <end position="197"/>
    </location>
</feature>
<feature type="transmembrane region" description="Helical" evidence="7">
    <location>
        <begin position="253"/>
        <end position="271"/>
    </location>
</feature>
<feature type="transmembrane region" description="Helical" evidence="7">
    <location>
        <begin position="141"/>
        <end position="159"/>
    </location>
</feature>
<name>A0A0D1VG00_ANEMI</name>
<keyword evidence="4 7" id="KW-1133">Transmembrane helix</keyword>
<dbReference type="SUPFAM" id="SSF81345">
    <property type="entry name" value="ABC transporter involved in vitamin B12 uptake, BtuC"/>
    <property type="match status" value="1"/>
</dbReference>
<evidence type="ECO:0000256" key="7">
    <source>
        <dbReference type="SAM" id="Phobius"/>
    </source>
</evidence>
<reference evidence="9 11" key="2">
    <citation type="submission" date="2016-10" db="EMBL/GenBank/DDBJ databases">
        <authorList>
            <person name="de Groot N.N."/>
        </authorList>
    </citation>
    <scope>NUCLEOTIDE SEQUENCE [LARGE SCALE GENOMIC DNA]</scope>
    <source>
        <strain evidence="9 11">DSM 2895</strain>
    </source>
</reference>
<dbReference type="OrthoDB" id="9798540at2"/>
<evidence type="ECO:0000256" key="6">
    <source>
        <dbReference type="RuleBase" id="RU003943"/>
    </source>
</evidence>
<dbReference type="Proteomes" id="UP000037269">
    <property type="component" value="Unassembled WGS sequence"/>
</dbReference>
<dbReference type="STRING" id="47500.AF333_27660"/>
<dbReference type="GeneID" id="42308909"/>
<comment type="similarity">
    <text evidence="2 6">Belongs to the ABC-3 integral membrane protein family.</text>
</comment>
<dbReference type="InterPro" id="IPR001626">
    <property type="entry name" value="ABC_TroCD"/>
</dbReference>
<reference evidence="8 10" key="1">
    <citation type="submission" date="2015-07" db="EMBL/GenBank/DDBJ databases">
        <title>Fjat-14205 dsm 2895.</title>
        <authorList>
            <person name="Liu B."/>
            <person name="Wang J."/>
            <person name="Zhu Y."/>
            <person name="Liu G."/>
            <person name="Chen Q."/>
            <person name="Chen Z."/>
            <person name="Lan J."/>
            <person name="Che J."/>
            <person name="Ge C."/>
            <person name="Shi H."/>
            <person name="Pan Z."/>
            <person name="Liu X."/>
        </authorList>
    </citation>
    <scope>NUCLEOTIDE SEQUENCE [LARGE SCALE GENOMIC DNA]</scope>
    <source>
        <strain evidence="8 10">DSM 2895</strain>
    </source>
</reference>
<feature type="transmembrane region" description="Helical" evidence="7">
    <location>
        <begin position="203"/>
        <end position="221"/>
    </location>
</feature>
<dbReference type="GO" id="GO:0010043">
    <property type="term" value="P:response to zinc ion"/>
    <property type="evidence" value="ECO:0007669"/>
    <property type="project" value="TreeGrafter"/>
</dbReference>
<dbReference type="Pfam" id="PF00950">
    <property type="entry name" value="ABC-3"/>
    <property type="match status" value="1"/>
</dbReference>
<dbReference type="GO" id="GO:0043190">
    <property type="term" value="C:ATP-binding cassette (ABC) transporter complex"/>
    <property type="evidence" value="ECO:0007669"/>
    <property type="project" value="InterPro"/>
</dbReference>
<keyword evidence="3 6" id="KW-0812">Transmembrane</keyword>
<dbReference type="Gene3D" id="1.10.3470.10">
    <property type="entry name" value="ABC transporter involved in vitamin B12 uptake, BtuC"/>
    <property type="match status" value="1"/>
</dbReference>
<keyword evidence="10" id="KW-1185">Reference proteome</keyword>
<feature type="transmembrane region" description="Helical" evidence="7">
    <location>
        <begin position="14"/>
        <end position="34"/>
    </location>
</feature>
<dbReference type="GO" id="GO:0055085">
    <property type="term" value="P:transmembrane transport"/>
    <property type="evidence" value="ECO:0007669"/>
    <property type="project" value="InterPro"/>
</dbReference>
<dbReference type="PATRIC" id="fig|47500.12.peg.446"/>
<evidence type="ECO:0000313" key="9">
    <source>
        <dbReference type="EMBL" id="SDJ25378.1"/>
    </source>
</evidence>
<keyword evidence="5 7" id="KW-0472">Membrane</keyword>
<feature type="transmembrane region" description="Helical" evidence="7">
    <location>
        <begin position="98"/>
        <end position="121"/>
    </location>
</feature>
<dbReference type="EMBL" id="FNED01000014">
    <property type="protein sequence ID" value="SDJ25378.1"/>
    <property type="molecule type" value="Genomic_DNA"/>
</dbReference>
<dbReference type="CDD" id="cd06550">
    <property type="entry name" value="TM_ABC_iron-siderophores_like"/>
    <property type="match status" value="1"/>
</dbReference>
<evidence type="ECO:0000313" key="10">
    <source>
        <dbReference type="Proteomes" id="UP000037269"/>
    </source>
</evidence>
<evidence type="ECO:0000313" key="11">
    <source>
        <dbReference type="Proteomes" id="UP000182836"/>
    </source>
</evidence>
<dbReference type="InterPro" id="IPR037294">
    <property type="entry name" value="ABC_BtuC-like"/>
</dbReference>
<dbReference type="EMBL" id="LGUG01000009">
    <property type="protein sequence ID" value="KON90812.1"/>
    <property type="molecule type" value="Genomic_DNA"/>
</dbReference>
<evidence type="ECO:0000313" key="8">
    <source>
        <dbReference type="EMBL" id="KON90812.1"/>
    </source>
</evidence>
<gene>
    <name evidence="8" type="ORF">AF333_27660</name>
    <name evidence="9" type="ORF">SAMN04487909_11491</name>
</gene>
<evidence type="ECO:0000256" key="4">
    <source>
        <dbReference type="ARBA" id="ARBA00022989"/>
    </source>
</evidence>
<evidence type="ECO:0000256" key="2">
    <source>
        <dbReference type="ARBA" id="ARBA00008034"/>
    </source>
</evidence>
<accession>A0A0D1VG00</accession>
<organism evidence="8 10">
    <name type="scientific">Aneurinibacillus migulanus</name>
    <name type="common">Bacillus migulanus</name>
    <dbReference type="NCBI Taxonomy" id="47500"/>
    <lineage>
        <taxon>Bacteria</taxon>
        <taxon>Bacillati</taxon>
        <taxon>Bacillota</taxon>
        <taxon>Bacilli</taxon>
        <taxon>Bacillales</taxon>
        <taxon>Paenibacillaceae</taxon>
        <taxon>Aneurinibacillus group</taxon>
        <taxon>Aneurinibacillus</taxon>
    </lineage>
</organism>
<keyword evidence="6" id="KW-0813">Transport</keyword>
<sequence length="279" mass="30179">MIEAFMNYTFMQHALLSGLIIGFVAPLIGVFLVVRRMSLIADALSHITLSGVAAGLLLAQYVPFFQNVSPVYTGMVFSVGGAFMVDKLRQAYKFYQELAIPIILSAGIGLGVVLISLANGFNVDLFGYLFGSLLSVTEEDLWRVVIASLIVIVIVWIFYKELLYLSFDEEGARISGVPRNLINVIFSVLVALVISISMQVVGILLVSALITLPVAAALQVANSFRQTFVYAIIFGEVSVLSGLMIAYTFDLASGGTIVLVAVLLLVCVLVGKRLRNSLN</sequence>
<feature type="transmembrane region" description="Helical" evidence="7">
    <location>
        <begin position="228"/>
        <end position="247"/>
    </location>
</feature>
<comment type="subcellular location">
    <subcellularLocation>
        <location evidence="6">Cell membrane</location>
        <topology evidence="6">Multi-pass membrane protein</topology>
    </subcellularLocation>
    <subcellularLocation>
        <location evidence="1">Membrane</location>
        <topology evidence="1">Multi-pass membrane protein</topology>
    </subcellularLocation>
</comment>
<protein>
    <submittedName>
        <fullName evidence="8">Metal ABC transporter permease</fullName>
    </submittedName>
    <submittedName>
        <fullName evidence="9">Zinc transport system permease protein</fullName>
    </submittedName>
</protein>
<dbReference type="RefSeq" id="WP_043064342.1">
    <property type="nucleotide sequence ID" value="NZ_BJOA01000064.1"/>
</dbReference>
<feature type="transmembrane region" description="Helical" evidence="7">
    <location>
        <begin position="43"/>
        <end position="62"/>
    </location>
</feature>
<dbReference type="PANTHER" id="PTHR30477">
    <property type="entry name" value="ABC-TRANSPORTER METAL-BINDING PROTEIN"/>
    <property type="match status" value="1"/>
</dbReference>
<evidence type="ECO:0000256" key="3">
    <source>
        <dbReference type="ARBA" id="ARBA00022692"/>
    </source>
</evidence>
<proteinExistence type="inferred from homology"/>